<keyword evidence="2" id="KW-1185">Reference proteome</keyword>
<evidence type="ECO:0000313" key="1">
    <source>
        <dbReference type="EMBL" id="PWN48170.1"/>
    </source>
</evidence>
<sequence>MQSKHAEGQEPSKSKAEVPVSSSESFALAMTDIPSGRDSGQVGDSVMVEQPLPRAATQTESCPSHPPPTGSKQPKSNAQASKLFRQRRKEREQLLRESVTSLTARNAELEALLSQHGIQTRPLTPNAASMAQGQLSTANLKKHLSELARPSIPSGSGSVGPCELVGRAHGNLAITPKFERLSKWLSHGKPALNPSQVSGSESGLTAPNTEGENVLGSTSGTTLPQDSLPATDYSREQSGINTPSESMKSGAKAAWEPSPWGPGFSTKESDYNASDCINTVGSSSTPLSNRGAANKTGIDDSESNYEQQHSCARGLSSRWLPRARLPQNGTRSGYGRRLPRIELRVMANLMPLMLTCIDSSAWQRGSQRLLPSNAGASSTPVAPGSTTCF</sequence>
<evidence type="ECO:0000313" key="2">
    <source>
        <dbReference type="Proteomes" id="UP000245626"/>
    </source>
</evidence>
<dbReference type="EMBL" id="KZ820255">
    <property type="protein sequence ID" value="PWN48170.1"/>
    <property type="molecule type" value="Genomic_DNA"/>
</dbReference>
<protein>
    <submittedName>
        <fullName evidence="1">Uncharacterized protein</fullName>
    </submittedName>
</protein>
<proteinExistence type="predicted"/>
<dbReference type="Proteomes" id="UP000245626">
    <property type="component" value="Unassembled WGS sequence"/>
</dbReference>
<accession>A0ACD0NQV8</accession>
<organism evidence="1 2">
    <name type="scientific">Violaceomyces palustris</name>
    <dbReference type="NCBI Taxonomy" id="1673888"/>
    <lineage>
        <taxon>Eukaryota</taxon>
        <taxon>Fungi</taxon>
        <taxon>Dikarya</taxon>
        <taxon>Basidiomycota</taxon>
        <taxon>Ustilaginomycotina</taxon>
        <taxon>Ustilaginomycetes</taxon>
        <taxon>Violaceomycetales</taxon>
        <taxon>Violaceomycetaceae</taxon>
        <taxon>Violaceomyces</taxon>
    </lineage>
</organism>
<gene>
    <name evidence="1" type="ORF">IE53DRAFT_370838</name>
</gene>
<reference evidence="1 2" key="1">
    <citation type="journal article" date="2018" name="Mol. Biol. Evol.">
        <title>Broad Genomic Sampling Reveals a Smut Pathogenic Ancestry of the Fungal Clade Ustilaginomycotina.</title>
        <authorList>
            <person name="Kijpornyongpan T."/>
            <person name="Mondo S.J."/>
            <person name="Barry K."/>
            <person name="Sandor L."/>
            <person name="Lee J."/>
            <person name="Lipzen A."/>
            <person name="Pangilinan J."/>
            <person name="LaButti K."/>
            <person name="Hainaut M."/>
            <person name="Henrissat B."/>
            <person name="Grigoriev I.V."/>
            <person name="Spatafora J.W."/>
            <person name="Aime M.C."/>
        </authorList>
    </citation>
    <scope>NUCLEOTIDE SEQUENCE [LARGE SCALE GENOMIC DNA]</scope>
    <source>
        <strain evidence="1 2">SA 807</strain>
    </source>
</reference>
<name>A0ACD0NQV8_9BASI</name>